<dbReference type="AlphaFoldDB" id="F7QXF4"/>
<comment type="caution">
    <text evidence="2">The sequence shown here is derived from an EMBL/GenBank/DDBJ whole genome shotgun (WGS) entry which is preliminary data.</text>
</comment>
<feature type="region of interest" description="Disordered" evidence="1">
    <location>
        <begin position="32"/>
        <end position="52"/>
    </location>
</feature>
<reference evidence="2 3" key="1">
    <citation type="journal article" date="2011" name="J. Bacteriol.">
        <title>Genome Sequence of Lactobacillus ruminis SPM0211, Isolated from a Fecal Sample from a Healthy Korean.</title>
        <authorList>
            <person name="Lee S."/>
            <person name="Cho Y.J."/>
            <person name="Lee A.H."/>
            <person name="Chun J."/>
            <person name="Ha N.J."/>
            <person name="Ko G."/>
        </authorList>
    </citation>
    <scope>NUCLEOTIDE SEQUENCE [LARGE SCALE GENOMIC DNA]</scope>
    <source>
        <strain evidence="2 3">SPM0211</strain>
    </source>
</reference>
<evidence type="ECO:0000256" key="1">
    <source>
        <dbReference type="SAM" id="MobiDB-lite"/>
    </source>
</evidence>
<sequence length="52" mass="5821">MGIQFQTFVLNDSDGTCLGRVVSVDQDIREREIGDGEYNEDGNETAKNKQLD</sequence>
<gene>
    <name evidence="2" type="ORF">LRU_00107</name>
</gene>
<proteinExistence type="predicted"/>
<evidence type="ECO:0000313" key="3">
    <source>
        <dbReference type="Proteomes" id="UP000002971"/>
    </source>
</evidence>
<protein>
    <submittedName>
        <fullName evidence="2">Uncharacterized protein</fullName>
    </submittedName>
</protein>
<dbReference type="Proteomes" id="UP000002971">
    <property type="component" value="Unassembled WGS sequence"/>
</dbReference>
<name>F7QXF4_9LACO</name>
<accession>F7QXF4</accession>
<dbReference type="EMBL" id="AFOJ01000001">
    <property type="protein sequence ID" value="EGM53715.1"/>
    <property type="molecule type" value="Genomic_DNA"/>
</dbReference>
<organism evidence="2 3">
    <name type="scientific">Ligilactobacillus ruminis SPM0211</name>
    <dbReference type="NCBI Taxonomy" id="1040964"/>
    <lineage>
        <taxon>Bacteria</taxon>
        <taxon>Bacillati</taxon>
        <taxon>Bacillota</taxon>
        <taxon>Bacilli</taxon>
        <taxon>Lactobacillales</taxon>
        <taxon>Lactobacillaceae</taxon>
        <taxon>Ligilactobacillus</taxon>
    </lineage>
</organism>
<evidence type="ECO:0000313" key="2">
    <source>
        <dbReference type="EMBL" id="EGM53715.1"/>
    </source>
</evidence>